<dbReference type="SUPFAM" id="SSF82866">
    <property type="entry name" value="Multidrug efflux transporter AcrB transmembrane domain"/>
    <property type="match status" value="2"/>
</dbReference>
<dbReference type="OrthoDB" id="9757876at2"/>
<keyword evidence="1" id="KW-0472">Membrane</keyword>
<keyword evidence="1" id="KW-0812">Transmembrane</keyword>
<dbReference type="RefSeq" id="WP_091545551.1">
    <property type="nucleotide sequence ID" value="NZ_FMUS01000023.1"/>
</dbReference>
<sequence>MRIINWAVEKYVSVIMLMALIILMGSVSMFKLSLDLLPRMNVPVAVVNVQYPGAGPLEIENMVTKPLEEAVAMVHNVKRITSTSIEGSSSIIVEFNQGTNMEFATLEIREKIDLIKNYLPENVSSPMVLKIDPNALPIMLIGITGNYNLNELQQLSEIHIKPRLERLTGVAAVNLSGGVEDIIEIRVNSLALNNLGLDIRQLTGLIRGENINLPIGEIGDGKGTKLVRSIGEYNDLEEIKNLAIPSPTGTTVPLKEIAAITLLNNESMEIARLDGKPSIRITLQKQPVANTVKVANDVNSELEKLRDLLPGVTIEPIIDQSVYIKKAIGNVGKTAIYGGFLAVLVLFLFLRNGRSTMVIALAIPISILATFALMYFSNLTLNLLSLGGFALGIGMLVDNGIVVTENIHRFREEGNSSSEAAINGTKEVAMAVIASTFTTLAVFLPIVFVEGMTAEIFRELALTVAFALLASLLVSLTLVPMLASRMLNNRVAKNQNNETWFNKIFNGVIKKINSIYLKVLKWSISHRLIAVLLTLLFFLATISSLYFVGAEYFPEFDEGTFNIDIRLPQEATINDTVEIVNEIEGILRNNEEVESIFTNIGGGDIFHASKLRRKNRASIDGKLVSTPKRKDTTAEVVDKIRRNINSIAGAEIKISASSSVMSFGFGGAPVEVEIRGDDIETLQDISKDIVEIIEGVDGTREVSSNFQEGNQQLAVKVNRDIAARYGLQGIQVASTVKQLIEGSTATMLKNSGKEIKIIIMGEEFLRDSIENFVNIPISTPLGISIPLQQVAEFEMVKGPSTIRRRDQVRTVTINASILQRDLNSIIKDIQSKLESYSFPPGYSYQFRGQREQLEEAFSSLILVVILAILLVYMILASQFQSFLHPFTIMMSVPLAFSGGALGLFLTGRALSVPALIGVIVLAGIVVNNGIVLIDYINVLRKKGLEREKALIVAGETRLRPILMTSFTTILGVLPLALGLGEGAEAQAPMATVVIGGLFVSTLLTLVMIPVIYSLLDDLQVKFKVN</sequence>
<feature type="transmembrane region" description="Helical" evidence="1">
    <location>
        <begin position="992"/>
        <end position="1015"/>
    </location>
</feature>
<keyword evidence="3" id="KW-1185">Reference proteome</keyword>
<dbReference type="Proteomes" id="UP000198636">
    <property type="component" value="Unassembled WGS sequence"/>
</dbReference>
<organism evidence="2 3">
    <name type="scientific">Alkaliphilus peptidifermentans DSM 18978</name>
    <dbReference type="NCBI Taxonomy" id="1120976"/>
    <lineage>
        <taxon>Bacteria</taxon>
        <taxon>Bacillati</taxon>
        <taxon>Bacillota</taxon>
        <taxon>Clostridia</taxon>
        <taxon>Peptostreptococcales</taxon>
        <taxon>Natronincolaceae</taxon>
        <taxon>Alkaliphilus</taxon>
    </lineage>
</organism>
<dbReference type="GO" id="GO:0005886">
    <property type="term" value="C:plasma membrane"/>
    <property type="evidence" value="ECO:0007669"/>
    <property type="project" value="TreeGrafter"/>
</dbReference>
<dbReference type="PANTHER" id="PTHR32063">
    <property type="match status" value="1"/>
</dbReference>
<feature type="transmembrane region" description="Helical" evidence="1">
    <location>
        <begin position="912"/>
        <end position="939"/>
    </location>
</feature>
<keyword evidence="1" id="KW-1133">Transmembrane helix</keyword>
<feature type="transmembrane region" description="Helical" evidence="1">
    <location>
        <begin position="334"/>
        <end position="350"/>
    </location>
</feature>
<reference evidence="2 3" key="1">
    <citation type="submission" date="2016-10" db="EMBL/GenBank/DDBJ databases">
        <authorList>
            <person name="de Groot N.N."/>
        </authorList>
    </citation>
    <scope>NUCLEOTIDE SEQUENCE [LARGE SCALE GENOMIC DNA]</scope>
    <source>
        <strain evidence="2 3">DSM 18978</strain>
    </source>
</reference>
<evidence type="ECO:0000313" key="3">
    <source>
        <dbReference type="Proteomes" id="UP000198636"/>
    </source>
</evidence>
<dbReference type="InterPro" id="IPR001036">
    <property type="entry name" value="Acrflvin-R"/>
</dbReference>
<feature type="transmembrane region" description="Helical" evidence="1">
    <location>
        <begin position="357"/>
        <end position="377"/>
    </location>
</feature>
<dbReference type="AlphaFoldDB" id="A0A1G5K2F1"/>
<dbReference type="Gene3D" id="3.30.70.1320">
    <property type="entry name" value="Multidrug efflux transporter AcrB pore domain like"/>
    <property type="match status" value="1"/>
</dbReference>
<name>A0A1G5K2F1_9FIRM</name>
<dbReference type="STRING" id="1120976.SAMN03080606_03207"/>
<dbReference type="EMBL" id="FMUS01000023">
    <property type="protein sequence ID" value="SCY94852.1"/>
    <property type="molecule type" value="Genomic_DNA"/>
</dbReference>
<evidence type="ECO:0000313" key="2">
    <source>
        <dbReference type="EMBL" id="SCY94852.1"/>
    </source>
</evidence>
<feature type="transmembrane region" description="Helical" evidence="1">
    <location>
        <begin position="960"/>
        <end position="980"/>
    </location>
</feature>
<dbReference type="SUPFAM" id="SSF82693">
    <property type="entry name" value="Multidrug efflux transporter AcrB pore domain, PN1, PN2, PC1 and PC2 subdomains"/>
    <property type="match status" value="3"/>
</dbReference>
<dbReference type="PRINTS" id="PR00702">
    <property type="entry name" value="ACRIFLAVINRP"/>
</dbReference>
<dbReference type="InterPro" id="IPR027463">
    <property type="entry name" value="AcrB_DN_DC_subdom"/>
</dbReference>
<dbReference type="Gene3D" id="3.30.70.1440">
    <property type="entry name" value="Multidrug efflux transporter AcrB pore domain"/>
    <property type="match status" value="1"/>
</dbReference>
<proteinExistence type="predicted"/>
<dbReference type="PANTHER" id="PTHR32063:SF0">
    <property type="entry name" value="SWARMING MOTILITY PROTEIN SWRC"/>
    <property type="match status" value="1"/>
</dbReference>
<feature type="transmembrane region" description="Helical" evidence="1">
    <location>
        <begin position="428"/>
        <end position="448"/>
    </location>
</feature>
<feature type="transmembrane region" description="Helical" evidence="1">
    <location>
        <begin position="12"/>
        <end position="30"/>
    </location>
</feature>
<feature type="transmembrane region" description="Helical" evidence="1">
    <location>
        <begin position="460"/>
        <end position="483"/>
    </location>
</feature>
<dbReference type="Pfam" id="PF00873">
    <property type="entry name" value="ACR_tran"/>
    <property type="match status" value="1"/>
</dbReference>
<dbReference type="Gene3D" id="3.30.2090.10">
    <property type="entry name" value="Multidrug efflux transporter AcrB TolC docking domain, DN and DC subdomains"/>
    <property type="match status" value="2"/>
</dbReference>
<gene>
    <name evidence="2" type="ORF">SAMN03080606_03207</name>
</gene>
<feature type="transmembrane region" description="Helical" evidence="1">
    <location>
        <begin position="882"/>
        <end position="906"/>
    </location>
</feature>
<feature type="transmembrane region" description="Helical" evidence="1">
    <location>
        <begin position="383"/>
        <end position="407"/>
    </location>
</feature>
<accession>A0A1G5K2F1</accession>
<dbReference type="Gene3D" id="1.20.1640.10">
    <property type="entry name" value="Multidrug efflux transporter AcrB transmembrane domain"/>
    <property type="match status" value="2"/>
</dbReference>
<protein>
    <submittedName>
        <fullName evidence="2">Hydrophobic/amphiphilic exporter-1, HAE1 family</fullName>
    </submittedName>
</protein>
<feature type="transmembrane region" description="Helical" evidence="1">
    <location>
        <begin position="856"/>
        <end position="875"/>
    </location>
</feature>
<feature type="transmembrane region" description="Helical" evidence="1">
    <location>
        <begin position="528"/>
        <end position="548"/>
    </location>
</feature>
<evidence type="ECO:0000256" key="1">
    <source>
        <dbReference type="SAM" id="Phobius"/>
    </source>
</evidence>
<dbReference type="Gene3D" id="3.30.70.1430">
    <property type="entry name" value="Multidrug efflux transporter AcrB pore domain"/>
    <property type="match status" value="2"/>
</dbReference>
<dbReference type="SUPFAM" id="SSF82714">
    <property type="entry name" value="Multidrug efflux transporter AcrB TolC docking domain, DN and DC subdomains"/>
    <property type="match status" value="2"/>
</dbReference>
<dbReference type="GO" id="GO:0042910">
    <property type="term" value="F:xenobiotic transmembrane transporter activity"/>
    <property type="evidence" value="ECO:0007669"/>
    <property type="project" value="TreeGrafter"/>
</dbReference>